<keyword evidence="9 12" id="KW-0479">Metal-binding</keyword>
<dbReference type="InterPro" id="IPR039371">
    <property type="entry name" value="LeuA_N_DRE-TIM"/>
</dbReference>
<dbReference type="InterPro" id="IPR002034">
    <property type="entry name" value="AIPM/Hcit_synth_CS"/>
</dbReference>
<evidence type="ECO:0000313" key="16">
    <source>
        <dbReference type="Proteomes" id="UP000193108"/>
    </source>
</evidence>
<dbReference type="GO" id="GO:0009098">
    <property type="term" value="P:L-leucine biosynthetic process"/>
    <property type="evidence" value="ECO:0007669"/>
    <property type="project" value="UniProtKB-UniRule"/>
</dbReference>
<keyword evidence="7 12" id="KW-0028">Amino-acid biosynthesis</keyword>
<dbReference type="SMART" id="SM00917">
    <property type="entry name" value="LeuA_dimer"/>
    <property type="match status" value="1"/>
</dbReference>
<dbReference type="RefSeq" id="WP_085138284.1">
    <property type="nucleotide sequence ID" value="NZ_LQPI01000035.1"/>
</dbReference>
<comment type="pathway">
    <text evidence="2 12">Amino-acid biosynthesis; L-leucine biosynthesis; L-leucine from 3-methyl-2-oxobutanoate: step 1/4.</text>
</comment>
<dbReference type="STRING" id="1782.AWC18_07520"/>
<evidence type="ECO:0000256" key="12">
    <source>
        <dbReference type="HAMAP-Rule" id="MF_00572"/>
    </source>
</evidence>
<keyword evidence="16" id="KW-1185">Reference proteome</keyword>
<evidence type="ECO:0000256" key="6">
    <source>
        <dbReference type="ARBA" id="ARBA00022490"/>
    </source>
</evidence>
<dbReference type="PANTHER" id="PTHR46911">
    <property type="match status" value="1"/>
</dbReference>
<dbReference type="GO" id="GO:0005737">
    <property type="term" value="C:cytoplasm"/>
    <property type="evidence" value="ECO:0007669"/>
    <property type="project" value="UniProtKB-SubCell"/>
</dbReference>
<dbReference type="EC" id="2.3.3.13" evidence="4 12"/>
<comment type="cofactor">
    <cofactor evidence="12">
        <name>Mg(2+)</name>
        <dbReference type="ChEBI" id="CHEBI:18420"/>
    </cofactor>
</comment>
<feature type="binding site" evidence="12">
    <location>
        <position position="295"/>
    </location>
    <ligand>
        <name>Mg(2+)</name>
        <dbReference type="ChEBI" id="CHEBI:18420"/>
    </ligand>
</feature>
<comment type="function">
    <text evidence="12">Catalyzes the condensation of the acetyl group of acetyl-CoA with 3-methyl-2-oxobutanoate (2-ketoisovalerate) to form 3-carboxy-3-hydroxy-4-methylpentanoate (2-isopropylmalate).</text>
</comment>
<dbReference type="GO" id="GO:0003985">
    <property type="term" value="F:acetyl-CoA C-acetyltransferase activity"/>
    <property type="evidence" value="ECO:0007669"/>
    <property type="project" value="UniProtKB-UniRule"/>
</dbReference>
<gene>
    <name evidence="12" type="primary">leuA</name>
    <name evidence="15" type="ORF">AWC18_07520</name>
</gene>
<name>A0A1X1ZFU0_MYCNO</name>
<feature type="domain" description="Pyruvate carboxyltransferase" evidence="14">
    <location>
        <begin position="82"/>
        <end position="356"/>
    </location>
</feature>
<feature type="region of interest" description="Regulatory domain" evidence="12">
    <location>
        <begin position="498"/>
        <end position="633"/>
    </location>
</feature>
<dbReference type="InterPro" id="IPR013785">
    <property type="entry name" value="Aldolase_TIM"/>
</dbReference>
<dbReference type="SUPFAM" id="SSF51569">
    <property type="entry name" value="Aldolase"/>
    <property type="match status" value="1"/>
</dbReference>
<evidence type="ECO:0000256" key="13">
    <source>
        <dbReference type="SAM" id="MobiDB-lite"/>
    </source>
</evidence>
<comment type="caution">
    <text evidence="15">The sequence shown here is derived from an EMBL/GenBank/DDBJ whole genome shotgun (WGS) entry which is preliminary data.</text>
</comment>
<evidence type="ECO:0000256" key="1">
    <source>
        <dbReference type="ARBA" id="ARBA00000064"/>
    </source>
</evidence>
<dbReference type="InterPro" id="IPR013709">
    <property type="entry name" value="2-isopropylmalate_synth_dimer"/>
</dbReference>
<feature type="binding site" evidence="12">
    <location>
        <position position="297"/>
    </location>
    <ligand>
        <name>Mg(2+)</name>
        <dbReference type="ChEBI" id="CHEBI:18420"/>
    </ligand>
</feature>
<evidence type="ECO:0000256" key="7">
    <source>
        <dbReference type="ARBA" id="ARBA00022605"/>
    </source>
</evidence>
<keyword evidence="8 12" id="KW-0808">Transferase</keyword>
<evidence type="ECO:0000259" key="14">
    <source>
        <dbReference type="PROSITE" id="PS50991"/>
    </source>
</evidence>
<dbReference type="Gene3D" id="3.20.20.70">
    <property type="entry name" value="Aldolase class I"/>
    <property type="match status" value="1"/>
</dbReference>
<dbReference type="Gene3D" id="3.30.160.270">
    <property type="match status" value="1"/>
</dbReference>
<evidence type="ECO:0000256" key="2">
    <source>
        <dbReference type="ARBA" id="ARBA00004689"/>
    </source>
</evidence>
<dbReference type="Proteomes" id="UP000193108">
    <property type="component" value="Unassembled WGS sequence"/>
</dbReference>
<proteinExistence type="inferred from homology"/>
<evidence type="ECO:0000256" key="4">
    <source>
        <dbReference type="ARBA" id="ARBA00012973"/>
    </source>
</evidence>
<evidence type="ECO:0000256" key="10">
    <source>
        <dbReference type="ARBA" id="ARBA00022842"/>
    </source>
</evidence>
<feature type="binding site" evidence="12">
    <location>
        <position position="91"/>
    </location>
    <ligand>
        <name>Mg(2+)</name>
        <dbReference type="ChEBI" id="CHEBI:18420"/>
    </ligand>
</feature>
<evidence type="ECO:0000256" key="8">
    <source>
        <dbReference type="ARBA" id="ARBA00022679"/>
    </source>
</evidence>
<dbReference type="Pfam" id="PF08502">
    <property type="entry name" value="LeuA_dimer"/>
    <property type="match status" value="1"/>
</dbReference>
<accession>A0A1X1ZFU0</accession>
<dbReference type="SUPFAM" id="SSF110921">
    <property type="entry name" value="2-isopropylmalate synthase LeuA, allosteric (dimerisation) domain"/>
    <property type="match status" value="1"/>
</dbReference>
<keyword evidence="5 12" id="KW-0432">Leucine biosynthesis</keyword>
<evidence type="ECO:0000256" key="9">
    <source>
        <dbReference type="ARBA" id="ARBA00022723"/>
    </source>
</evidence>
<sequence length="633" mass="69237">MTTYSTYSSPSSPDAFTSARAITKPAGPPNPGQPVWNPQRGSAMPVKRYRSFADEVPGGSPALGAAVPFDRTWPDRVIDRAPLWCAVDLRDGNQALIDPMSPARKRRMFDLLVQMGYKEIEVGFPSASQTDFDFVREIITDGAVPDDVTLQVLTQCRDELIERTFEACAGAKNVIVHFYNSTSVLQRRVVFRADREAVQAIAVAGARKCLQEQAKYPDTRWRYEYSPESYTGTELEYAKQVCDAVGDVIQPTPDNPIIFNLPATVEMATPNVYADSIEWMSRNLKRRDSVILSLHPHNDRGTAVAAAELGYQAGADRIEGCLFGNGERTGNVCLVTLGLNLFSRGVDPQIDFSNIDEIRRTVEYCNQLNVPERHPYGGDLVYTAFSGSHQDAINKGLDQMKIDADAADSDVDDMLWQVPYLPIDPRDVGRTYEAVIRVNSQSGKGGVAYVMKTDHGLVLPRRLQIEFSKVIQQLTDGEGGEVTPKEMWDAFADEYLNPITPLERMHQKLLAAETDDGTDRIEAVVKIDGVETEISGAGNGPLAAFVDALSHVGVQVHVLDYSEHAMSAGEEAKAAAYVEARIDRPIASAAEPGEAGRTHEQSNVVWGVGIASSITTASLRAVVSAVNRAARLG</sequence>
<keyword evidence="10 12" id="KW-0460">Magnesium</keyword>
<dbReference type="UniPathway" id="UPA00048">
    <property type="reaction ID" value="UER00070"/>
</dbReference>
<protein>
    <recommendedName>
        <fullName evidence="4 12">2-isopropylmalate synthase</fullName>
        <ecNumber evidence="4 12">2.3.3.13</ecNumber>
    </recommendedName>
    <alternativeName>
        <fullName evidence="12">Alpha-IPM synthase</fullName>
    </alternativeName>
    <alternativeName>
        <fullName evidence="12">Alpha-isopropylmalate synthase</fullName>
    </alternativeName>
</protein>
<dbReference type="NCBIfam" id="NF002991">
    <property type="entry name" value="PRK03739.1"/>
    <property type="match status" value="1"/>
</dbReference>
<dbReference type="GO" id="GO:0000287">
    <property type="term" value="F:magnesium ion binding"/>
    <property type="evidence" value="ECO:0007669"/>
    <property type="project" value="UniProtKB-UniRule"/>
</dbReference>
<dbReference type="PROSITE" id="PS00815">
    <property type="entry name" value="AIPM_HOMOCIT_SYNTH_1"/>
    <property type="match status" value="1"/>
</dbReference>
<dbReference type="InterPro" id="IPR000891">
    <property type="entry name" value="PYR_CT"/>
</dbReference>
<dbReference type="PROSITE" id="PS50991">
    <property type="entry name" value="PYR_CT"/>
    <property type="match status" value="1"/>
</dbReference>
<dbReference type="SUPFAM" id="SSF89000">
    <property type="entry name" value="post-HMGL domain-like"/>
    <property type="match status" value="1"/>
</dbReference>
<dbReference type="PANTHER" id="PTHR46911:SF1">
    <property type="entry name" value="2-ISOPROPYLMALATE SYNTHASE"/>
    <property type="match status" value="1"/>
</dbReference>
<dbReference type="Pfam" id="PF22615">
    <property type="entry name" value="IPMS_D2"/>
    <property type="match status" value="1"/>
</dbReference>
<dbReference type="FunFam" id="3.30.160.270:FF:000006">
    <property type="entry name" value="2-isopropylmalate synthase"/>
    <property type="match status" value="1"/>
</dbReference>
<dbReference type="FunFam" id="3.20.20.70:FF:000045">
    <property type="entry name" value="2-isopropylmalate synthase"/>
    <property type="match status" value="1"/>
</dbReference>
<evidence type="ECO:0000313" key="15">
    <source>
        <dbReference type="EMBL" id="ORW22257.1"/>
    </source>
</evidence>
<dbReference type="InterPro" id="IPR054692">
    <property type="entry name" value="LeuA-like_post-cat"/>
</dbReference>
<dbReference type="EMBL" id="LQPI01000035">
    <property type="protein sequence ID" value="ORW22257.1"/>
    <property type="molecule type" value="Genomic_DNA"/>
</dbReference>
<dbReference type="CDD" id="cd07942">
    <property type="entry name" value="DRE_TIM_LeuA"/>
    <property type="match status" value="1"/>
</dbReference>
<comment type="catalytic activity">
    <reaction evidence="1 12">
        <text>3-methyl-2-oxobutanoate + acetyl-CoA + H2O = (2S)-2-isopropylmalate + CoA + H(+)</text>
        <dbReference type="Rhea" id="RHEA:21524"/>
        <dbReference type="ChEBI" id="CHEBI:1178"/>
        <dbReference type="ChEBI" id="CHEBI:11851"/>
        <dbReference type="ChEBI" id="CHEBI:15377"/>
        <dbReference type="ChEBI" id="CHEBI:15378"/>
        <dbReference type="ChEBI" id="CHEBI:57287"/>
        <dbReference type="ChEBI" id="CHEBI:57288"/>
        <dbReference type="EC" id="2.3.3.13"/>
    </reaction>
</comment>
<feature type="compositionally biased region" description="Low complexity" evidence="13">
    <location>
        <begin position="1"/>
        <end position="13"/>
    </location>
</feature>
<dbReference type="NCBIfam" id="TIGR00970">
    <property type="entry name" value="leuA_yeast"/>
    <property type="match status" value="1"/>
</dbReference>
<keyword evidence="6 12" id="KW-0963">Cytoplasm</keyword>
<keyword evidence="11 12" id="KW-0100">Branched-chain amino acid biosynthesis</keyword>
<dbReference type="GO" id="GO:0003852">
    <property type="term" value="F:2-isopropylmalate synthase activity"/>
    <property type="evidence" value="ECO:0007669"/>
    <property type="project" value="UniProtKB-UniRule"/>
</dbReference>
<dbReference type="Pfam" id="PF00682">
    <property type="entry name" value="HMGL-like"/>
    <property type="match status" value="1"/>
</dbReference>
<dbReference type="InterPro" id="IPR036230">
    <property type="entry name" value="LeuA_allosteric_dom_sf"/>
</dbReference>
<organism evidence="15 16">
    <name type="scientific">Mycolicibacter nonchromogenicus</name>
    <name type="common">Mycobacterium nonchromogenicum</name>
    <dbReference type="NCBI Taxonomy" id="1782"/>
    <lineage>
        <taxon>Bacteria</taxon>
        <taxon>Bacillati</taxon>
        <taxon>Actinomycetota</taxon>
        <taxon>Actinomycetes</taxon>
        <taxon>Mycobacteriales</taxon>
        <taxon>Mycobacteriaceae</taxon>
        <taxon>Mycolicibacter</taxon>
    </lineage>
</organism>
<dbReference type="HAMAP" id="MF_00572">
    <property type="entry name" value="LeuA_type2"/>
    <property type="match status" value="1"/>
</dbReference>
<comment type="subunit">
    <text evidence="12">Homodimer.</text>
</comment>
<evidence type="ECO:0000256" key="5">
    <source>
        <dbReference type="ARBA" id="ARBA00022430"/>
    </source>
</evidence>
<evidence type="ECO:0000256" key="3">
    <source>
        <dbReference type="ARBA" id="ARBA00009767"/>
    </source>
</evidence>
<feature type="binding site" evidence="12">
    <location>
        <position position="331"/>
    </location>
    <ligand>
        <name>Mg(2+)</name>
        <dbReference type="ChEBI" id="CHEBI:18420"/>
    </ligand>
</feature>
<dbReference type="PROSITE" id="PS00816">
    <property type="entry name" value="AIPM_HOMOCIT_SYNTH_2"/>
    <property type="match status" value="1"/>
</dbReference>
<comment type="subcellular location">
    <subcellularLocation>
        <location evidence="12">Cytoplasm</location>
    </subcellularLocation>
</comment>
<evidence type="ECO:0000256" key="11">
    <source>
        <dbReference type="ARBA" id="ARBA00023304"/>
    </source>
</evidence>
<comment type="similarity">
    <text evidence="3 12">Belongs to the alpha-IPM synthase/homocitrate synthase family. LeuA type 2 subfamily.</text>
</comment>
<reference evidence="15 16" key="1">
    <citation type="submission" date="2016-01" db="EMBL/GenBank/DDBJ databases">
        <title>The new phylogeny of the genus Mycobacterium.</title>
        <authorList>
            <person name="Tarcisio F."/>
            <person name="Conor M."/>
            <person name="Antonella G."/>
            <person name="Elisabetta G."/>
            <person name="Giulia F.S."/>
            <person name="Sara T."/>
            <person name="Anna F."/>
            <person name="Clotilde B."/>
            <person name="Roberto B."/>
            <person name="Veronica D.S."/>
            <person name="Fabio R."/>
            <person name="Monica P."/>
            <person name="Olivier J."/>
            <person name="Enrico T."/>
            <person name="Nicola S."/>
        </authorList>
    </citation>
    <scope>NUCLEOTIDE SEQUENCE [LARGE SCALE GENOMIC DNA]</scope>
    <source>
        <strain evidence="15 16">DSM 44164</strain>
    </source>
</reference>
<feature type="region of interest" description="Disordered" evidence="13">
    <location>
        <begin position="1"/>
        <end position="41"/>
    </location>
</feature>
<dbReference type="InterPro" id="IPR005668">
    <property type="entry name" value="IPM_Synthase"/>
</dbReference>
<dbReference type="AlphaFoldDB" id="A0A1X1ZFU0"/>